<dbReference type="AlphaFoldDB" id="A0A183Q030"/>
<accession>A0A183Q030</accession>
<keyword evidence="2" id="KW-1185">Reference proteome</keyword>
<dbReference type="Proteomes" id="UP000269396">
    <property type="component" value="Unassembled WGS sequence"/>
</dbReference>
<protein>
    <submittedName>
        <fullName evidence="1">Uncharacterized protein</fullName>
    </submittedName>
</protein>
<name>A0A183Q030_9TREM</name>
<organism evidence="1 2">
    <name type="scientific">Schistosoma mattheei</name>
    <dbReference type="NCBI Taxonomy" id="31246"/>
    <lineage>
        <taxon>Eukaryota</taxon>
        <taxon>Metazoa</taxon>
        <taxon>Spiralia</taxon>
        <taxon>Lophotrochozoa</taxon>
        <taxon>Platyhelminthes</taxon>
        <taxon>Trematoda</taxon>
        <taxon>Digenea</taxon>
        <taxon>Strigeidida</taxon>
        <taxon>Schistosomatoidea</taxon>
        <taxon>Schistosomatidae</taxon>
        <taxon>Schistosoma</taxon>
    </lineage>
</organism>
<reference evidence="1 2" key="1">
    <citation type="submission" date="2018-11" db="EMBL/GenBank/DDBJ databases">
        <authorList>
            <consortium name="Pathogen Informatics"/>
        </authorList>
    </citation>
    <scope>NUCLEOTIDE SEQUENCE [LARGE SCALE GENOMIC DNA]</scope>
    <source>
        <strain>Denwood</strain>
        <strain evidence="2">Zambia</strain>
    </source>
</reference>
<dbReference type="EMBL" id="UZAL01043385">
    <property type="protein sequence ID" value="VDP81268.1"/>
    <property type="molecule type" value="Genomic_DNA"/>
</dbReference>
<proteinExistence type="predicted"/>
<evidence type="ECO:0000313" key="1">
    <source>
        <dbReference type="EMBL" id="VDP81268.1"/>
    </source>
</evidence>
<sequence length="111" mass="12717">MATNREIRIRNDSKVNRIILKLRIIYPNHSHISDEISHISEESMLNESDHDKKSNVVLIDADIPNDPLLYNDILNKFEENISEKSNPDVISDNTYPHNAFASCGKLVQCEV</sequence>
<evidence type="ECO:0000313" key="2">
    <source>
        <dbReference type="Proteomes" id="UP000269396"/>
    </source>
</evidence>
<gene>
    <name evidence="1" type="ORF">SMTD_LOCUS19965</name>
</gene>